<dbReference type="InterPro" id="IPR024185">
    <property type="entry name" value="FTHF_cligase-like_sf"/>
</dbReference>
<dbReference type="GO" id="GO:0035999">
    <property type="term" value="P:tetrahydrofolate interconversion"/>
    <property type="evidence" value="ECO:0007669"/>
    <property type="project" value="TreeGrafter"/>
</dbReference>
<dbReference type="PANTHER" id="PTHR23407:SF1">
    <property type="entry name" value="5-FORMYLTETRAHYDROFOLATE CYCLO-LIGASE"/>
    <property type="match status" value="1"/>
</dbReference>
<proteinExistence type="inferred from homology"/>
<dbReference type="EC" id="6.3.3.2" evidence="5"/>
<evidence type="ECO:0000256" key="5">
    <source>
        <dbReference type="RuleBase" id="RU361279"/>
    </source>
</evidence>
<dbReference type="InterPro" id="IPR037171">
    <property type="entry name" value="NagB/RpiA_transferase-like"/>
</dbReference>
<evidence type="ECO:0000256" key="1">
    <source>
        <dbReference type="ARBA" id="ARBA00010638"/>
    </source>
</evidence>
<comment type="catalytic activity">
    <reaction evidence="5">
        <text>(6S)-5-formyl-5,6,7,8-tetrahydrofolate + ATP = (6R)-5,10-methenyltetrahydrofolate + ADP + phosphate</text>
        <dbReference type="Rhea" id="RHEA:10488"/>
        <dbReference type="ChEBI" id="CHEBI:30616"/>
        <dbReference type="ChEBI" id="CHEBI:43474"/>
        <dbReference type="ChEBI" id="CHEBI:57455"/>
        <dbReference type="ChEBI" id="CHEBI:57457"/>
        <dbReference type="ChEBI" id="CHEBI:456216"/>
        <dbReference type="EC" id="6.3.3.2"/>
    </reaction>
</comment>
<dbReference type="PIRSF" id="PIRSF006806">
    <property type="entry name" value="FTHF_cligase"/>
    <property type="match status" value="1"/>
</dbReference>
<accession>A0A9D2IED4</accession>
<keyword evidence="5" id="KW-0479">Metal-binding</keyword>
<keyword evidence="6" id="KW-0436">Ligase</keyword>
<sequence length="179" mass="20080">MNKAQIRKRMKSLNVAVAPEERIRISERIFREVENLPAFKAAQIVAFFSSLRDEPSTSEALERWSREKQVVVPRVEGDIMQFYTYNPATMSDGSFGILEPNPTDLCTPGKIDLIVVPGVAFSPAGMRLGRGKGFYDKYMSQPGFHAFKAGVCYPHQVTDEIPVDPHDIPVDCLCYGQTH</sequence>
<dbReference type="GO" id="GO:0009396">
    <property type="term" value="P:folic acid-containing compound biosynthetic process"/>
    <property type="evidence" value="ECO:0007669"/>
    <property type="project" value="TreeGrafter"/>
</dbReference>
<keyword evidence="3 4" id="KW-0067">ATP-binding</keyword>
<dbReference type="Pfam" id="PF01812">
    <property type="entry name" value="5-FTHF_cyc-lig"/>
    <property type="match status" value="1"/>
</dbReference>
<evidence type="ECO:0000313" key="6">
    <source>
        <dbReference type="EMBL" id="HJA98427.1"/>
    </source>
</evidence>
<evidence type="ECO:0000313" key="7">
    <source>
        <dbReference type="Proteomes" id="UP000824259"/>
    </source>
</evidence>
<dbReference type="AlphaFoldDB" id="A0A9D2IED4"/>
<reference evidence="6" key="1">
    <citation type="journal article" date="2021" name="PeerJ">
        <title>Extensive microbial diversity within the chicken gut microbiome revealed by metagenomics and culture.</title>
        <authorList>
            <person name="Gilroy R."/>
            <person name="Ravi A."/>
            <person name="Getino M."/>
            <person name="Pursley I."/>
            <person name="Horton D.L."/>
            <person name="Alikhan N.F."/>
            <person name="Baker D."/>
            <person name="Gharbi K."/>
            <person name="Hall N."/>
            <person name="Watson M."/>
            <person name="Adriaenssens E.M."/>
            <person name="Foster-Nyarko E."/>
            <person name="Jarju S."/>
            <person name="Secka A."/>
            <person name="Antonio M."/>
            <person name="Oren A."/>
            <person name="Chaudhuri R.R."/>
            <person name="La Ragione R."/>
            <person name="Hildebrand F."/>
            <person name="Pallen M.J."/>
        </authorList>
    </citation>
    <scope>NUCLEOTIDE SEQUENCE</scope>
    <source>
        <strain evidence="6">CHK169-11906</strain>
    </source>
</reference>
<dbReference type="EMBL" id="DWYR01000008">
    <property type="protein sequence ID" value="HJA98427.1"/>
    <property type="molecule type" value="Genomic_DNA"/>
</dbReference>
<comment type="cofactor">
    <cofactor evidence="5">
        <name>Mg(2+)</name>
        <dbReference type="ChEBI" id="CHEBI:18420"/>
    </cofactor>
</comment>
<organism evidence="6 7">
    <name type="scientific">Candidatus Alistipes avicola</name>
    <dbReference type="NCBI Taxonomy" id="2838432"/>
    <lineage>
        <taxon>Bacteria</taxon>
        <taxon>Pseudomonadati</taxon>
        <taxon>Bacteroidota</taxon>
        <taxon>Bacteroidia</taxon>
        <taxon>Bacteroidales</taxon>
        <taxon>Rikenellaceae</taxon>
        <taxon>Alistipes</taxon>
    </lineage>
</organism>
<name>A0A9D2IED4_9BACT</name>
<protein>
    <recommendedName>
        <fullName evidence="5">5-formyltetrahydrofolate cyclo-ligase</fullName>
        <ecNumber evidence="5">6.3.3.2</ecNumber>
    </recommendedName>
</protein>
<dbReference type="Gene3D" id="3.40.50.10420">
    <property type="entry name" value="NagB/RpiA/CoA transferase-like"/>
    <property type="match status" value="1"/>
</dbReference>
<evidence type="ECO:0000256" key="4">
    <source>
        <dbReference type="PIRSR" id="PIRSR006806-1"/>
    </source>
</evidence>
<dbReference type="SUPFAM" id="SSF100950">
    <property type="entry name" value="NagB/RpiA/CoA transferase-like"/>
    <property type="match status" value="1"/>
</dbReference>
<dbReference type="GO" id="GO:0005524">
    <property type="term" value="F:ATP binding"/>
    <property type="evidence" value="ECO:0007669"/>
    <property type="project" value="UniProtKB-KW"/>
</dbReference>
<feature type="binding site" evidence="4">
    <location>
        <position position="54"/>
    </location>
    <ligand>
        <name>substrate</name>
    </ligand>
</feature>
<comment type="caution">
    <text evidence="6">The sequence shown here is derived from an EMBL/GenBank/DDBJ whole genome shotgun (WGS) entry which is preliminary data.</text>
</comment>
<feature type="binding site" evidence="4">
    <location>
        <begin position="127"/>
        <end position="135"/>
    </location>
    <ligand>
        <name>ATP</name>
        <dbReference type="ChEBI" id="CHEBI:30616"/>
    </ligand>
</feature>
<keyword evidence="5" id="KW-0460">Magnesium</keyword>
<dbReference type="NCBIfam" id="TIGR02727">
    <property type="entry name" value="MTHFS_bact"/>
    <property type="match status" value="1"/>
</dbReference>
<dbReference type="Proteomes" id="UP000824259">
    <property type="component" value="Unassembled WGS sequence"/>
</dbReference>
<dbReference type="InterPro" id="IPR002698">
    <property type="entry name" value="FTHF_cligase"/>
</dbReference>
<gene>
    <name evidence="6" type="ORF">H9779_02360</name>
</gene>
<reference evidence="6" key="2">
    <citation type="submission" date="2021-04" db="EMBL/GenBank/DDBJ databases">
        <authorList>
            <person name="Gilroy R."/>
        </authorList>
    </citation>
    <scope>NUCLEOTIDE SEQUENCE</scope>
    <source>
        <strain evidence="6">CHK169-11906</strain>
    </source>
</reference>
<dbReference type="GO" id="GO:0030272">
    <property type="term" value="F:5-formyltetrahydrofolate cyclo-ligase activity"/>
    <property type="evidence" value="ECO:0007669"/>
    <property type="project" value="UniProtKB-EC"/>
</dbReference>
<comment type="similarity">
    <text evidence="1 5">Belongs to the 5-formyltetrahydrofolate cyclo-ligase family.</text>
</comment>
<dbReference type="PANTHER" id="PTHR23407">
    <property type="entry name" value="ATPASE INHIBITOR/5-FORMYLTETRAHYDROFOLATE CYCLO-LIGASE"/>
    <property type="match status" value="1"/>
</dbReference>
<dbReference type="GO" id="GO:0046872">
    <property type="term" value="F:metal ion binding"/>
    <property type="evidence" value="ECO:0007669"/>
    <property type="project" value="UniProtKB-KW"/>
</dbReference>
<evidence type="ECO:0000256" key="3">
    <source>
        <dbReference type="ARBA" id="ARBA00022840"/>
    </source>
</evidence>
<keyword evidence="2 4" id="KW-0547">Nucleotide-binding</keyword>
<evidence type="ECO:0000256" key="2">
    <source>
        <dbReference type="ARBA" id="ARBA00022741"/>
    </source>
</evidence>
<feature type="binding site" evidence="4">
    <location>
        <begin position="3"/>
        <end position="7"/>
    </location>
    <ligand>
        <name>ATP</name>
        <dbReference type="ChEBI" id="CHEBI:30616"/>
    </ligand>
</feature>